<dbReference type="PANTHER" id="PTHR34081">
    <property type="entry name" value="MALECTIN DOMAIN-CONTAINING PROTEIN"/>
    <property type="match status" value="1"/>
</dbReference>
<evidence type="ECO:0000313" key="4">
    <source>
        <dbReference type="Proteomes" id="UP001237642"/>
    </source>
</evidence>
<reference evidence="3" key="2">
    <citation type="submission" date="2023-05" db="EMBL/GenBank/DDBJ databases">
        <authorList>
            <person name="Schelkunov M.I."/>
        </authorList>
    </citation>
    <scope>NUCLEOTIDE SEQUENCE</scope>
    <source>
        <strain evidence="3">Hsosn_3</strain>
        <tissue evidence="3">Leaf</tissue>
    </source>
</reference>
<dbReference type="PANTHER" id="PTHR34081:SF1">
    <property type="entry name" value="MALECTIN, LEUCINE-RICH REPEAT DOMAIN, L DOMAIN-LIKE PROTEIN-RELATED"/>
    <property type="match status" value="1"/>
</dbReference>
<dbReference type="InterPro" id="IPR021720">
    <property type="entry name" value="Malectin_dom"/>
</dbReference>
<evidence type="ECO:0000259" key="2">
    <source>
        <dbReference type="Pfam" id="PF11721"/>
    </source>
</evidence>
<organism evidence="3 4">
    <name type="scientific">Heracleum sosnowskyi</name>
    <dbReference type="NCBI Taxonomy" id="360622"/>
    <lineage>
        <taxon>Eukaryota</taxon>
        <taxon>Viridiplantae</taxon>
        <taxon>Streptophyta</taxon>
        <taxon>Embryophyta</taxon>
        <taxon>Tracheophyta</taxon>
        <taxon>Spermatophyta</taxon>
        <taxon>Magnoliopsida</taxon>
        <taxon>eudicotyledons</taxon>
        <taxon>Gunneridae</taxon>
        <taxon>Pentapetalae</taxon>
        <taxon>asterids</taxon>
        <taxon>campanulids</taxon>
        <taxon>Apiales</taxon>
        <taxon>Apiaceae</taxon>
        <taxon>Apioideae</taxon>
        <taxon>apioid superclade</taxon>
        <taxon>Tordylieae</taxon>
        <taxon>Tordyliinae</taxon>
        <taxon>Heracleum</taxon>
    </lineage>
</organism>
<keyword evidence="1" id="KW-0812">Transmembrane</keyword>
<evidence type="ECO:0000313" key="3">
    <source>
        <dbReference type="EMBL" id="KAK1371522.1"/>
    </source>
</evidence>
<feature type="transmembrane region" description="Helical" evidence="1">
    <location>
        <begin position="54"/>
        <end position="75"/>
    </location>
</feature>
<protein>
    <recommendedName>
        <fullName evidence="2">Malectin domain-containing protein</fullName>
    </recommendedName>
</protein>
<gene>
    <name evidence="3" type="ORF">POM88_037614</name>
</gene>
<dbReference type="EMBL" id="JAUIZM010000008">
    <property type="protein sequence ID" value="KAK1371522.1"/>
    <property type="molecule type" value="Genomic_DNA"/>
</dbReference>
<accession>A0AAD8MG07</accession>
<name>A0AAD8MG07_9APIA</name>
<dbReference type="Gene3D" id="2.60.120.430">
    <property type="entry name" value="Galactose-binding lectin"/>
    <property type="match status" value="1"/>
</dbReference>
<keyword evidence="1" id="KW-1133">Transmembrane helix</keyword>
<feature type="transmembrane region" description="Helical" evidence="1">
    <location>
        <begin position="20"/>
        <end position="42"/>
    </location>
</feature>
<comment type="caution">
    <text evidence="3">The sequence shown here is derived from an EMBL/GenBank/DDBJ whole genome shotgun (WGS) entry which is preliminary data.</text>
</comment>
<dbReference type="AlphaFoldDB" id="A0AAD8MG07"/>
<evidence type="ECO:0000256" key="1">
    <source>
        <dbReference type="SAM" id="Phobius"/>
    </source>
</evidence>
<keyword evidence="4" id="KW-1185">Reference proteome</keyword>
<feature type="domain" description="Malectin" evidence="2">
    <location>
        <begin position="87"/>
        <end position="227"/>
    </location>
</feature>
<sequence length="261" mass="29742">MENEVLYNEVGKFIQLTSTFIGGFAIAYIRGWLIALVLTFLCRKLNSLVVACKFSLGTFLICMHMDLIGYLPILLVEAFFPLLIKENSGKVLYEGDAEAEGGSARYYRSNNFWGFSSTGDYMDDNNYENTRYIKSLPSANIPDLYTVARLSPLSLTYFRYCLQNGSYAVSLHFSEIQFTNNNTYSILGKRIFNIYIQGELVEKDFNIEDEAGGAQRPVIKQYNASCNQADDIHNEANELLRIRDYLFRELSQKTVLGMNIT</sequence>
<reference evidence="3" key="1">
    <citation type="submission" date="2023-02" db="EMBL/GenBank/DDBJ databases">
        <title>Genome of toxic invasive species Heracleum sosnowskyi carries increased number of genes despite the absence of recent whole-genome duplications.</title>
        <authorList>
            <person name="Schelkunov M."/>
            <person name="Shtratnikova V."/>
            <person name="Makarenko M."/>
            <person name="Klepikova A."/>
            <person name="Omelchenko D."/>
            <person name="Novikova G."/>
            <person name="Obukhova E."/>
            <person name="Bogdanov V."/>
            <person name="Penin A."/>
            <person name="Logacheva M."/>
        </authorList>
    </citation>
    <scope>NUCLEOTIDE SEQUENCE</scope>
    <source>
        <strain evidence="3">Hsosn_3</strain>
        <tissue evidence="3">Leaf</tissue>
    </source>
</reference>
<dbReference type="Proteomes" id="UP001237642">
    <property type="component" value="Unassembled WGS sequence"/>
</dbReference>
<dbReference type="Pfam" id="PF11721">
    <property type="entry name" value="Malectin"/>
    <property type="match status" value="1"/>
</dbReference>
<keyword evidence="1" id="KW-0472">Membrane</keyword>
<proteinExistence type="predicted"/>